<dbReference type="AlphaFoldDB" id="A0A0X3V9M4"/>
<reference evidence="2 3" key="1">
    <citation type="submission" date="2015-10" db="EMBL/GenBank/DDBJ databases">
        <authorList>
            <person name="Gilbert D.G."/>
        </authorList>
    </citation>
    <scope>NUCLEOTIDE SEQUENCE [LARGE SCALE GENOMIC DNA]</scope>
    <source>
        <strain evidence="2 3">NRRL B-16712</strain>
    </source>
</reference>
<feature type="transmembrane region" description="Helical" evidence="1">
    <location>
        <begin position="84"/>
        <end position="106"/>
    </location>
</feature>
<accession>A0A0X3V9M4</accession>
<evidence type="ECO:0000256" key="1">
    <source>
        <dbReference type="SAM" id="Phobius"/>
    </source>
</evidence>
<gene>
    <name evidence="2" type="ORF">ADL15_03875</name>
</gene>
<comment type="caution">
    <text evidence="2">The sequence shown here is derived from an EMBL/GenBank/DDBJ whole genome shotgun (WGS) entry which is preliminary data.</text>
</comment>
<keyword evidence="1" id="KW-1133">Transmembrane helix</keyword>
<feature type="transmembrane region" description="Helical" evidence="1">
    <location>
        <begin position="54"/>
        <end position="72"/>
    </location>
</feature>
<sequence>MPESPLLDSLMIMIRKAPRTWLAVGRPRRAMAALAPAYGVVIATALTLRFGQANLLLESVPYLLVSAVPLLVRSSRAFNGACYTAAVLLVCGGCVFGGVVFLPAALPLICATPPGLGAPVLQVGVATALAATVVALVASL</sequence>
<name>A0A0X3V9M4_9ACTN</name>
<evidence type="ECO:0000313" key="3">
    <source>
        <dbReference type="Proteomes" id="UP000053244"/>
    </source>
</evidence>
<evidence type="ECO:0000313" key="2">
    <source>
        <dbReference type="EMBL" id="KUL41398.1"/>
    </source>
</evidence>
<keyword evidence="1" id="KW-0812">Transmembrane</keyword>
<proteinExistence type="predicted"/>
<feature type="transmembrane region" description="Helical" evidence="1">
    <location>
        <begin position="118"/>
        <end position="138"/>
    </location>
</feature>
<keyword evidence="3" id="KW-1185">Reference proteome</keyword>
<protein>
    <submittedName>
        <fullName evidence="2">Uncharacterized protein</fullName>
    </submittedName>
</protein>
<dbReference type="EMBL" id="LLZH01000013">
    <property type="protein sequence ID" value="KUL41398.1"/>
    <property type="molecule type" value="Genomic_DNA"/>
</dbReference>
<organism evidence="2 3">
    <name type="scientific">Actinoplanes awajinensis subsp. mycoplanecinus</name>
    <dbReference type="NCBI Taxonomy" id="135947"/>
    <lineage>
        <taxon>Bacteria</taxon>
        <taxon>Bacillati</taxon>
        <taxon>Actinomycetota</taxon>
        <taxon>Actinomycetes</taxon>
        <taxon>Micromonosporales</taxon>
        <taxon>Micromonosporaceae</taxon>
        <taxon>Actinoplanes</taxon>
    </lineage>
</organism>
<keyword evidence="1" id="KW-0472">Membrane</keyword>
<dbReference type="Proteomes" id="UP000053244">
    <property type="component" value="Unassembled WGS sequence"/>
</dbReference>